<organism evidence="1 2">
    <name type="scientific">Eumeta variegata</name>
    <name type="common">Bagworm moth</name>
    <name type="synonym">Eumeta japonica</name>
    <dbReference type="NCBI Taxonomy" id="151549"/>
    <lineage>
        <taxon>Eukaryota</taxon>
        <taxon>Metazoa</taxon>
        <taxon>Ecdysozoa</taxon>
        <taxon>Arthropoda</taxon>
        <taxon>Hexapoda</taxon>
        <taxon>Insecta</taxon>
        <taxon>Pterygota</taxon>
        <taxon>Neoptera</taxon>
        <taxon>Endopterygota</taxon>
        <taxon>Lepidoptera</taxon>
        <taxon>Glossata</taxon>
        <taxon>Ditrysia</taxon>
        <taxon>Tineoidea</taxon>
        <taxon>Psychidae</taxon>
        <taxon>Oiketicinae</taxon>
        <taxon>Eumeta</taxon>
    </lineage>
</organism>
<evidence type="ECO:0000313" key="2">
    <source>
        <dbReference type="Proteomes" id="UP000299102"/>
    </source>
</evidence>
<name>A0A4C1WDA1_EUMVA</name>
<reference evidence="1 2" key="1">
    <citation type="journal article" date="2019" name="Commun. Biol.">
        <title>The bagworm genome reveals a unique fibroin gene that provides high tensile strength.</title>
        <authorList>
            <person name="Kono N."/>
            <person name="Nakamura H."/>
            <person name="Ohtoshi R."/>
            <person name="Tomita M."/>
            <person name="Numata K."/>
            <person name="Arakawa K."/>
        </authorList>
    </citation>
    <scope>NUCLEOTIDE SEQUENCE [LARGE SCALE GENOMIC DNA]</scope>
</reference>
<protein>
    <submittedName>
        <fullName evidence="1">Uncharacterized protein</fullName>
    </submittedName>
</protein>
<sequence length="87" mass="9398">MTAETGPDPAGRRRTAAALFQEIVMRRFHRDENARRAGRDPRPSPVMVIPRVVAAVDKAKRGCGGGTGVLQAQAHEACFNLTVEKTA</sequence>
<gene>
    <name evidence="1" type="ORF">EVAR_81632_1</name>
</gene>
<accession>A0A4C1WDA1</accession>
<proteinExistence type="predicted"/>
<dbReference type="AlphaFoldDB" id="A0A4C1WDA1"/>
<evidence type="ECO:0000313" key="1">
    <source>
        <dbReference type="EMBL" id="GBP49071.1"/>
    </source>
</evidence>
<dbReference type="Proteomes" id="UP000299102">
    <property type="component" value="Unassembled WGS sequence"/>
</dbReference>
<dbReference type="EMBL" id="BGZK01000536">
    <property type="protein sequence ID" value="GBP49071.1"/>
    <property type="molecule type" value="Genomic_DNA"/>
</dbReference>
<keyword evidence="2" id="KW-1185">Reference proteome</keyword>
<comment type="caution">
    <text evidence="1">The sequence shown here is derived from an EMBL/GenBank/DDBJ whole genome shotgun (WGS) entry which is preliminary data.</text>
</comment>